<dbReference type="GO" id="GO:0006952">
    <property type="term" value="P:defense response"/>
    <property type="evidence" value="ECO:0007669"/>
    <property type="project" value="UniProtKB-KW"/>
</dbReference>
<dbReference type="InterPro" id="IPR050905">
    <property type="entry name" value="Plant_NBS-LRR"/>
</dbReference>
<dbReference type="GO" id="GO:0043531">
    <property type="term" value="F:ADP binding"/>
    <property type="evidence" value="ECO:0007669"/>
    <property type="project" value="InterPro"/>
</dbReference>
<keyword evidence="2" id="KW-0067">ATP-binding</keyword>
<dbReference type="InterPro" id="IPR002182">
    <property type="entry name" value="NB-ARC"/>
</dbReference>
<reference evidence="4 5" key="1">
    <citation type="journal article" date="2024" name="Plant J.">
        <title>Genome sequences and population genomics reveal climatic adaptation and genomic divergence between two closely related sweetgum species.</title>
        <authorList>
            <person name="Xu W.Q."/>
            <person name="Ren C.Q."/>
            <person name="Zhang X.Y."/>
            <person name="Comes H.P."/>
            <person name="Liu X.H."/>
            <person name="Li Y.G."/>
            <person name="Kettle C.J."/>
            <person name="Jalonen R."/>
            <person name="Gaisberger H."/>
            <person name="Ma Y.Z."/>
            <person name="Qiu Y.X."/>
        </authorList>
    </citation>
    <scope>NUCLEOTIDE SEQUENCE [LARGE SCALE GENOMIC DNA]</scope>
    <source>
        <strain evidence="4">Hangzhou</strain>
    </source>
</reference>
<comment type="caution">
    <text evidence="4">The sequence shown here is derived from an EMBL/GenBank/DDBJ whole genome shotgun (WGS) entry which is preliminary data.</text>
</comment>
<dbReference type="GO" id="GO:0005524">
    <property type="term" value="F:ATP binding"/>
    <property type="evidence" value="ECO:0007669"/>
    <property type="project" value="UniProtKB-KW"/>
</dbReference>
<evidence type="ECO:0000313" key="4">
    <source>
        <dbReference type="EMBL" id="KAK9266275.1"/>
    </source>
</evidence>
<dbReference type="FunFam" id="3.40.50.300:FF:001091">
    <property type="entry name" value="Probable disease resistance protein At1g61300"/>
    <property type="match status" value="1"/>
</dbReference>
<gene>
    <name evidence="4" type="ORF">L1049_025352</name>
</gene>
<dbReference type="SUPFAM" id="SSF52540">
    <property type="entry name" value="P-loop containing nucleoside triphosphate hydrolases"/>
    <property type="match status" value="1"/>
</dbReference>
<keyword evidence="5" id="KW-1185">Reference proteome</keyword>
<dbReference type="PANTHER" id="PTHR33463">
    <property type="entry name" value="NB-ARC DOMAIN-CONTAINING PROTEIN-RELATED"/>
    <property type="match status" value="1"/>
</dbReference>
<feature type="domain" description="NB-ARC" evidence="3">
    <location>
        <begin position="4"/>
        <end position="158"/>
    </location>
</feature>
<evidence type="ECO:0000256" key="2">
    <source>
        <dbReference type="ARBA" id="ARBA00022840"/>
    </source>
</evidence>
<evidence type="ECO:0000259" key="3">
    <source>
        <dbReference type="Pfam" id="PF00931"/>
    </source>
</evidence>
<proteinExistence type="predicted"/>
<dbReference type="Gene3D" id="1.10.8.430">
    <property type="entry name" value="Helical domain of apoptotic protease-activating factors"/>
    <property type="match status" value="1"/>
</dbReference>
<organism evidence="4 5">
    <name type="scientific">Liquidambar formosana</name>
    <name type="common">Formosan gum</name>
    <dbReference type="NCBI Taxonomy" id="63359"/>
    <lineage>
        <taxon>Eukaryota</taxon>
        <taxon>Viridiplantae</taxon>
        <taxon>Streptophyta</taxon>
        <taxon>Embryophyta</taxon>
        <taxon>Tracheophyta</taxon>
        <taxon>Spermatophyta</taxon>
        <taxon>Magnoliopsida</taxon>
        <taxon>eudicotyledons</taxon>
        <taxon>Gunneridae</taxon>
        <taxon>Pentapetalae</taxon>
        <taxon>Saxifragales</taxon>
        <taxon>Altingiaceae</taxon>
        <taxon>Liquidambar</taxon>
    </lineage>
</organism>
<dbReference type="Gene3D" id="3.40.50.300">
    <property type="entry name" value="P-loop containing nucleotide triphosphate hydrolases"/>
    <property type="match status" value="1"/>
</dbReference>
<accession>A0AAP0N3Q8</accession>
<name>A0AAP0N3Q8_LIQFO</name>
<dbReference type="Proteomes" id="UP001415857">
    <property type="component" value="Unassembled WGS sequence"/>
</dbReference>
<evidence type="ECO:0000256" key="1">
    <source>
        <dbReference type="ARBA" id="ARBA00022821"/>
    </source>
</evidence>
<keyword evidence="1" id="KW-0611">Plant defense</keyword>
<dbReference type="PRINTS" id="PR00364">
    <property type="entry name" value="DISEASERSIST"/>
</dbReference>
<dbReference type="PANTHER" id="PTHR33463:SF198">
    <property type="entry name" value="RPP4C3"/>
    <property type="match status" value="1"/>
</dbReference>
<sequence>MEALKDDQINMIGIYGMGGVGKTTLAEKVGKQAKEDNLFDEVVKIVVSQTPNLIKFKMKLQKKIGLHFDVNSESARAEKLFARLTQKQRILVILDDIWKRVELGAIGIPFGANHKGCKILLTSRKQDVCNQMYTQKDFLIEVLSEQDAWNLFRKMVGDSVDSPRLRPTALEVAKECGGLPLAIVAVARALRNKDLSVWRDAANRLKKSIQEKDVSAALELS</sequence>
<evidence type="ECO:0000313" key="5">
    <source>
        <dbReference type="Proteomes" id="UP001415857"/>
    </source>
</evidence>
<protein>
    <recommendedName>
        <fullName evidence="3">NB-ARC domain-containing protein</fullName>
    </recommendedName>
</protein>
<dbReference type="InterPro" id="IPR027417">
    <property type="entry name" value="P-loop_NTPase"/>
</dbReference>
<dbReference type="Pfam" id="PF00931">
    <property type="entry name" value="NB-ARC"/>
    <property type="match status" value="1"/>
</dbReference>
<dbReference type="AlphaFoldDB" id="A0AAP0N3Q8"/>
<dbReference type="InterPro" id="IPR042197">
    <property type="entry name" value="Apaf_helical"/>
</dbReference>
<keyword evidence="2" id="KW-0547">Nucleotide-binding</keyword>
<dbReference type="EMBL" id="JBBPBK010000196">
    <property type="protein sequence ID" value="KAK9266275.1"/>
    <property type="molecule type" value="Genomic_DNA"/>
</dbReference>